<name>A0AAW4JC30_ACIHA</name>
<dbReference type="AlphaFoldDB" id="A0AAW4JC30"/>
<accession>A0AAW4JC30</accession>
<dbReference type="Pfam" id="PF24693">
    <property type="entry name" value="DUF7660"/>
    <property type="match status" value="1"/>
</dbReference>
<organism evidence="2 3">
    <name type="scientific">Acinetobacter haemolyticus</name>
    <dbReference type="NCBI Taxonomy" id="29430"/>
    <lineage>
        <taxon>Bacteria</taxon>
        <taxon>Pseudomonadati</taxon>
        <taxon>Pseudomonadota</taxon>
        <taxon>Gammaproteobacteria</taxon>
        <taxon>Moraxellales</taxon>
        <taxon>Moraxellaceae</taxon>
        <taxon>Acinetobacter</taxon>
    </lineage>
</organism>
<evidence type="ECO:0000313" key="2">
    <source>
        <dbReference type="EMBL" id="MBO3657315.1"/>
    </source>
</evidence>
<comment type="caution">
    <text evidence="2">The sequence shown here is derived from an EMBL/GenBank/DDBJ whole genome shotgun (WGS) entry which is preliminary data.</text>
</comment>
<gene>
    <name evidence="2" type="ORF">J5N55_04320</name>
</gene>
<dbReference type="EMBL" id="JAGFOT010000003">
    <property type="protein sequence ID" value="MBO3657315.1"/>
    <property type="molecule type" value="Genomic_DNA"/>
</dbReference>
<dbReference type="Proteomes" id="UP000670925">
    <property type="component" value="Unassembled WGS sequence"/>
</dbReference>
<evidence type="ECO:0000313" key="3">
    <source>
        <dbReference type="Proteomes" id="UP000670925"/>
    </source>
</evidence>
<feature type="domain" description="DUF7660" evidence="1">
    <location>
        <begin position="22"/>
        <end position="92"/>
    </location>
</feature>
<evidence type="ECO:0000259" key="1">
    <source>
        <dbReference type="Pfam" id="PF24693"/>
    </source>
</evidence>
<protein>
    <recommendedName>
        <fullName evidence="1">DUF7660 domain-containing protein</fullName>
    </recommendedName>
</protein>
<sequence length="92" mass="10834">MNKDHDSYYLDKAIDAISNPTELAIFIKKLRQNLIDNPNSWENINLPDFLDALASWTEDMDGYYKNTNQSERLDQPDWKTFAEMLLASRVYE</sequence>
<dbReference type="InterPro" id="IPR056077">
    <property type="entry name" value="DUF7660"/>
</dbReference>
<dbReference type="RefSeq" id="WP_208463900.1">
    <property type="nucleotide sequence ID" value="NZ_JAGFOT010000003.1"/>
</dbReference>
<reference evidence="2" key="1">
    <citation type="submission" date="2021-03" db="EMBL/GenBank/DDBJ databases">
        <title>Acinetobacter spp. whole-genome sequenced from Terengganu.</title>
        <authorList>
            <person name="Mohd Rani F."/>
        </authorList>
    </citation>
    <scope>NUCLEOTIDE SEQUENCE</scope>
    <source>
        <strain evidence="2">AC1502</strain>
    </source>
</reference>
<proteinExistence type="predicted"/>